<dbReference type="KEGG" id="ptp:RCA23_c25670"/>
<feature type="transmembrane region" description="Helical" evidence="6">
    <location>
        <begin position="68"/>
        <end position="94"/>
    </location>
</feature>
<dbReference type="Pfam" id="PF01810">
    <property type="entry name" value="LysE"/>
    <property type="match status" value="1"/>
</dbReference>
<dbReference type="EMBL" id="CP003984">
    <property type="protein sequence ID" value="AII88085.1"/>
    <property type="molecule type" value="Genomic_DNA"/>
</dbReference>
<keyword evidence="2" id="KW-1003">Cell membrane</keyword>
<dbReference type="PANTHER" id="PTHR30086:SF20">
    <property type="entry name" value="ARGININE EXPORTER PROTEIN ARGO-RELATED"/>
    <property type="match status" value="1"/>
</dbReference>
<evidence type="ECO:0000256" key="3">
    <source>
        <dbReference type="ARBA" id="ARBA00022692"/>
    </source>
</evidence>
<keyword evidence="8" id="KW-1185">Reference proteome</keyword>
<feature type="transmembrane region" description="Helical" evidence="6">
    <location>
        <begin position="38"/>
        <end position="61"/>
    </location>
</feature>
<organism evidence="7 8">
    <name type="scientific">Planktomarina temperata RCA23</name>
    <dbReference type="NCBI Taxonomy" id="666509"/>
    <lineage>
        <taxon>Bacteria</taxon>
        <taxon>Pseudomonadati</taxon>
        <taxon>Pseudomonadota</taxon>
        <taxon>Alphaproteobacteria</taxon>
        <taxon>Rhodobacterales</taxon>
        <taxon>Paracoccaceae</taxon>
        <taxon>Planktomarina</taxon>
    </lineage>
</organism>
<keyword evidence="5 6" id="KW-0472">Membrane</keyword>
<keyword evidence="4 6" id="KW-1133">Transmembrane helix</keyword>
<dbReference type="GO" id="GO:0033228">
    <property type="term" value="P:cysteine export across plasma membrane"/>
    <property type="evidence" value="ECO:0007669"/>
    <property type="project" value="TreeGrafter"/>
</dbReference>
<comment type="subcellular location">
    <subcellularLocation>
        <location evidence="1">Cell membrane</location>
        <topology evidence="1">Multi-pass membrane protein</topology>
    </subcellularLocation>
</comment>
<feature type="transmembrane region" description="Helical" evidence="6">
    <location>
        <begin position="142"/>
        <end position="163"/>
    </location>
</feature>
<proteinExistence type="predicted"/>
<gene>
    <name evidence="7" type="ORF">RCA23_c25670</name>
</gene>
<evidence type="ECO:0000256" key="2">
    <source>
        <dbReference type="ARBA" id="ARBA00022475"/>
    </source>
</evidence>
<reference evidence="7 8" key="1">
    <citation type="journal article" date="2014" name="ISME J.">
        <title>Adaptation of an abundant Roseobacter RCA organism to pelagic systems revealed by genomic and transcriptomic analyses.</title>
        <authorList>
            <person name="Voget S."/>
            <person name="Wemheuer B."/>
            <person name="Brinkhoff T."/>
            <person name="Vollmers J."/>
            <person name="Dietrich S."/>
            <person name="Giebel H.A."/>
            <person name="Beardsley C."/>
            <person name="Sardemann C."/>
            <person name="Bakenhus I."/>
            <person name="Billerbeck S."/>
            <person name="Daniel R."/>
            <person name="Simon M."/>
        </authorList>
    </citation>
    <scope>NUCLEOTIDE SEQUENCE [LARGE SCALE GENOMIC DNA]</scope>
    <source>
        <strain evidence="7 8">RCA23</strain>
    </source>
</reference>
<dbReference type="GeneID" id="93368334"/>
<evidence type="ECO:0000313" key="7">
    <source>
        <dbReference type="EMBL" id="AII88085.1"/>
    </source>
</evidence>
<dbReference type="AlphaFoldDB" id="A0AAN0RL49"/>
<protein>
    <recommendedName>
        <fullName evidence="9">Lysine transporter LysE</fullName>
    </recommendedName>
</protein>
<dbReference type="RefSeq" id="WP_044050686.1">
    <property type="nucleotide sequence ID" value="NZ_CP003984.1"/>
</dbReference>
<evidence type="ECO:0000256" key="5">
    <source>
        <dbReference type="ARBA" id="ARBA00023136"/>
    </source>
</evidence>
<sequence>MITFALAIVLMLATPGPGVLSAAGVGAGFGAAAGLRYVAGLCIGQALVYAAVAAGLSAFVLDTPWLRLTLMALSFLYLLYLASRIAFAGAQVAFIRSETPPGLMAGLLLQPINPKAYAVLTALITGFPLYENAYWSEVAIKFVILNLIWVPIHVVWVLFGVSLKRLNLSSTAQRAINISMALSMLLVVGLAAWTLV</sequence>
<dbReference type="GO" id="GO:0005886">
    <property type="term" value="C:plasma membrane"/>
    <property type="evidence" value="ECO:0007669"/>
    <property type="project" value="UniProtKB-SubCell"/>
</dbReference>
<evidence type="ECO:0000313" key="8">
    <source>
        <dbReference type="Proteomes" id="UP000028680"/>
    </source>
</evidence>
<evidence type="ECO:0000256" key="6">
    <source>
        <dbReference type="SAM" id="Phobius"/>
    </source>
</evidence>
<evidence type="ECO:0008006" key="9">
    <source>
        <dbReference type="Google" id="ProtNLM"/>
    </source>
</evidence>
<name>A0AAN0RL49_9RHOB</name>
<dbReference type="Proteomes" id="UP000028680">
    <property type="component" value="Chromosome"/>
</dbReference>
<accession>A0AAN0RL49</accession>
<dbReference type="PANTHER" id="PTHR30086">
    <property type="entry name" value="ARGININE EXPORTER PROTEIN ARGO"/>
    <property type="match status" value="1"/>
</dbReference>
<evidence type="ECO:0000256" key="1">
    <source>
        <dbReference type="ARBA" id="ARBA00004651"/>
    </source>
</evidence>
<feature type="transmembrane region" description="Helical" evidence="6">
    <location>
        <begin position="175"/>
        <end position="195"/>
    </location>
</feature>
<keyword evidence="3 6" id="KW-0812">Transmembrane</keyword>
<dbReference type="InterPro" id="IPR001123">
    <property type="entry name" value="LeuE-type"/>
</dbReference>
<dbReference type="GO" id="GO:0015171">
    <property type="term" value="F:amino acid transmembrane transporter activity"/>
    <property type="evidence" value="ECO:0007669"/>
    <property type="project" value="TreeGrafter"/>
</dbReference>
<evidence type="ECO:0000256" key="4">
    <source>
        <dbReference type="ARBA" id="ARBA00022989"/>
    </source>
</evidence>